<keyword evidence="3" id="KW-0813">Transport</keyword>
<keyword evidence="5" id="KW-0349">Heme</keyword>
<dbReference type="PANTHER" id="PTHR30485">
    <property type="entry name" value="NI/FE-HYDROGENASE 1 B-TYPE CYTOCHROME SUBUNIT"/>
    <property type="match status" value="1"/>
</dbReference>
<evidence type="ECO:0000313" key="14">
    <source>
        <dbReference type="EMBL" id="MFA9461605.1"/>
    </source>
</evidence>
<evidence type="ECO:0000256" key="9">
    <source>
        <dbReference type="ARBA" id="ARBA00022989"/>
    </source>
</evidence>
<protein>
    <submittedName>
        <fullName evidence="14">Ni/Fe-hydrogenase, b-type cytochrome subunit</fullName>
    </submittedName>
</protein>
<organism evidence="14 15">
    <name type="scientific">Thiohalorhabdus methylotrophus</name>
    <dbReference type="NCBI Taxonomy" id="3242694"/>
    <lineage>
        <taxon>Bacteria</taxon>
        <taxon>Pseudomonadati</taxon>
        <taxon>Pseudomonadota</taxon>
        <taxon>Gammaproteobacteria</taxon>
        <taxon>Thiohalorhabdales</taxon>
        <taxon>Thiohalorhabdaceae</taxon>
        <taxon>Thiohalorhabdus</taxon>
    </lineage>
</organism>
<dbReference type="PRINTS" id="PR00161">
    <property type="entry name" value="NIHGNASECYTB"/>
</dbReference>
<name>A0ABV4TWA6_9GAMM</name>
<dbReference type="EMBL" id="JBGUAW010000008">
    <property type="protein sequence ID" value="MFA9461605.1"/>
    <property type="molecule type" value="Genomic_DNA"/>
</dbReference>
<evidence type="ECO:0000256" key="12">
    <source>
        <dbReference type="SAM" id="Phobius"/>
    </source>
</evidence>
<evidence type="ECO:0000313" key="15">
    <source>
        <dbReference type="Proteomes" id="UP001575181"/>
    </source>
</evidence>
<gene>
    <name evidence="14" type="primary">cybH</name>
    <name evidence="14" type="ORF">ACERLL_12305</name>
</gene>
<feature type="transmembrane region" description="Helical" evidence="12">
    <location>
        <begin position="186"/>
        <end position="203"/>
    </location>
</feature>
<evidence type="ECO:0000256" key="2">
    <source>
        <dbReference type="ARBA" id="ARBA00008622"/>
    </source>
</evidence>
<evidence type="ECO:0000256" key="10">
    <source>
        <dbReference type="ARBA" id="ARBA00023004"/>
    </source>
</evidence>
<dbReference type="SUPFAM" id="SSF81342">
    <property type="entry name" value="Transmembrane di-heme cytochromes"/>
    <property type="match status" value="1"/>
</dbReference>
<evidence type="ECO:0000256" key="6">
    <source>
        <dbReference type="ARBA" id="ARBA00022692"/>
    </source>
</evidence>
<feature type="domain" description="Cytochrome b561 bacterial/Ni-hydrogenase" evidence="13">
    <location>
        <begin position="15"/>
        <end position="220"/>
    </location>
</feature>
<evidence type="ECO:0000256" key="4">
    <source>
        <dbReference type="ARBA" id="ARBA00022475"/>
    </source>
</evidence>
<keyword evidence="4" id="KW-1003">Cell membrane</keyword>
<dbReference type="InterPro" id="IPR016174">
    <property type="entry name" value="Di-haem_cyt_TM"/>
</dbReference>
<keyword evidence="9 12" id="KW-1133">Transmembrane helix</keyword>
<feature type="transmembrane region" description="Helical" evidence="12">
    <location>
        <begin position="60"/>
        <end position="83"/>
    </location>
</feature>
<comment type="similarity">
    <text evidence="2">Belongs to the HupC/HyaC/HydC family.</text>
</comment>
<evidence type="ECO:0000256" key="8">
    <source>
        <dbReference type="ARBA" id="ARBA00022982"/>
    </source>
</evidence>
<keyword evidence="8" id="KW-0249">Electron transport</keyword>
<keyword evidence="10" id="KW-0408">Iron</keyword>
<dbReference type="PANTHER" id="PTHR30485:SF0">
    <property type="entry name" value="NI_FE-HYDROGENASE 1 B-TYPE CYTOCHROME SUBUNIT-RELATED"/>
    <property type="match status" value="1"/>
</dbReference>
<dbReference type="Pfam" id="PF01292">
    <property type="entry name" value="Ni_hydr_CYTB"/>
    <property type="match status" value="1"/>
</dbReference>
<evidence type="ECO:0000256" key="3">
    <source>
        <dbReference type="ARBA" id="ARBA00022448"/>
    </source>
</evidence>
<keyword evidence="15" id="KW-1185">Reference proteome</keyword>
<dbReference type="InterPro" id="IPR011577">
    <property type="entry name" value="Cyt_b561_bac/Ni-Hgenase"/>
</dbReference>
<keyword evidence="11 12" id="KW-0472">Membrane</keyword>
<feature type="transmembrane region" description="Helical" evidence="12">
    <location>
        <begin position="129"/>
        <end position="153"/>
    </location>
</feature>
<reference evidence="14 15" key="1">
    <citation type="submission" date="2024-08" db="EMBL/GenBank/DDBJ databases">
        <title>Whole-genome sequencing of halo(alkali)philic microorganisms from hypersaline lakes.</title>
        <authorList>
            <person name="Sorokin D.Y."/>
            <person name="Merkel A.Y."/>
            <person name="Messina E."/>
            <person name="Yakimov M."/>
        </authorList>
    </citation>
    <scope>NUCLEOTIDE SEQUENCE [LARGE SCALE GENOMIC DNA]</scope>
    <source>
        <strain evidence="14 15">Cl-TMA</strain>
    </source>
</reference>
<dbReference type="InterPro" id="IPR000516">
    <property type="entry name" value="Ni-dep_Hydgase_cyt-B"/>
</dbReference>
<feature type="transmembrane region" description="Helical" evidence="12">
    <location>
        <begin position="21"/>
        <end position="40"/>
    </location>
</feature>
<keyword evidence="7" id="KW-0479">Metal-binding</keyword>
<accession>A0ABV4TWA6</accession>
<dbReference type="Gene3D" id="1.20.950.20">
    <property type="entry name" value="Transmembrane di-heme cytochromes, Chain C"/>
    <property type="match status" value="1"/>
</dbReference>
<sequence>MNGNAEARPSSVYVFEAPVRLWHWVNAAAIVVLAVSGYFIGSPPFAGPGEASDHYLMGTIRFLHFAAGYVLAVGFLGRIYWALVGNHHARQMFHLPLRSASWWRDFRYELRWYALLERSPRKFVGHNPLAQASMLVLFVLGTGFMILTGFALYSEGTGKGSWQDALFGWVIPLLGGSQPTHTLHHLGMWLIVAFVIGHVYAAIREELLSRQSMVSTMISGWRTFRDGKPPE</sequence>
<evidence type="ECO:0000259" key="13">
    <source>
        <dbReference type="Pfam" id="PF01292"/>
    </source>
</evidence>
<dbReference type="NCBIfam" id="TIGR02125">
    <property type="entry name" value="CytB-hydogenase"/>
    <property type="match status" value="1"/>
</dbReference>
<evidence type="ECO:0000256" key="7">
    <source>
        <dbReference type="ARBA" id="ARBA00022723"/>
    </source>
</evidence>
<evidence type="ECO:0000256" key="5">
    <source>
        <dbReference type="ARBA" id="ARBA00022617"/>
    </source>
</evidence>
<proteinExistence type="inferred from homology"/>
<dbReference type="PROSITE" id="PS00883">
    <property type="entry name" value="NI_HGENASE_CYTB_2"/>
    <property type="match status" value="1"/>
</dbReference>
<dbReference type="RefSeq" id="WP_373656389.1">
    <property type="nucleotide sequence ID" value="NZ_JBGUAW010000008.1"/>
</dbReference>
<evidence type="ECO:0000256" key="1">
    <source>
        <dbReference type="ARBA" id="ARBA00004651"/>
    </source>
</evidence>
<dbReference type="InterPro" id="IPR051542">
    <property type="entry name" value="Hydrogenase_cytochrome"/>
</dbReference>
<comment type="subcellular location">
    <subcellularLocation>
        <location evidence="1">Cell membrane</location>
        <topology evidence="1">Multi-pass membrane protein</topology>
    </subcellularLocation>
</comment>
<dbReference type="Proteomes" id="UP001575181">
    <property type="component" value="Unassembled WGS sequence"/>
</dbReference>
<comment type="caution">
    <text evidence="14">The sequence shown here is derived from an EMBL/GenBank/DDBJ whole genome shotgun (WGS) entry which is preliminary data.</text>
</comment>
<keyword evidence="6 12" id="KW-0812">Transmembrane</keyword>
<evidence type="ECO:0000256" key="11">
    <source>
        <dbReference type="ARBA" id="ARBA00023136"/>
    </source>
</evidence>